<dbReference type="EMBL" id="JBBNAE010000010">
    <property type="protein sequence ID" value="KAK9091630.1"/>
    <property type="molecule type" value="Genomic_DNA"/>
</dbReference>
<organism evidence="2 3">
    <name type="scientific">Stephania japonica</name>
    <dbReference type="NCBI Taxonomy" id="461633"/>
    <lineage>
        <taxon>Eukaryota</taxon>
        <taxon>Viridiplantae</taxon>
        <taxon>Streptophyta</taxon>
        <taxon>Embryophyta</taxon>
        <taxon>Tracheophyta</taxon>
        <taxon>Spermatophyta</taxon>
        <taxon>Magnoliopsida</taxon>
        <taxon>Ranunculales</taxon>
        <taxon>Menispermaceae</taxon>
        <taxon>Menispermoideae</taxon>
        <taxon>Cissampelideae</taxon>
        <taxon>Stephania</taxon>
    </lineage>
</organism>
<accession>A0AAP0EE13</accession>
<evidence type="ECO:0000313" key="3">
    <source>
        <dbReference type="Proteomes" id="UP001417504"/>
    </source>
</evidence>
<feature type="compositionally biased region" description="Basic and acidic residues" evidence="1">
    <location>
        <begin position="13"/>
        <end position="25"/>
    </location>
</feature>
<dbReference type="AlphaFoldDB" id="A0AAP0EE13"/>
<proteinExistence type="predicted"/>
<feature type="region of interest" description="Disordered" evidence="1">
    <location>
        <begin position="1"/>
        <end position="31"/>
    </location>
</feature>
<keyword evidence="3" id="KW-1185">Reference proteome</keyword>
<sequence length="168" mass="19811">MTEKMTPNANKRKSFESKHIEERNRVNSRRRQLYAQLTQEEKDRRNYVRRVSYQQKRSLQCIEKGSSSKQDGCVSNERLIDGLQKQRIIERNIGAETWRDEDRKMEEEAIKERAKGVVVEEERVIPSCLRTMACRNKRSFFEDLPTSSPPIFASFASTNPIWIARFVP</sequence>
<comment type="caution">
    <text evidence="2">The sequence shown here is derived from an EMBL/GenBank/DDBJ whole genome shotgun (WGS) entry which is preliminary data.</text>
</comment>
<protein>
    <submittedName>
        <fullName evidence="2">Uncharacterized protein</fullName>
    </submittedName>
</protein>
<dbReference type="Proteomes" id="UP001417504">
    <property type="component" value="Unassembled WGS sequence"/>
</dbReference>
<evidence type="ECO:0000313" key="2">
    <source>
        <dbReference type="EMBL" id="KAK9091630.1"/>
    </source>
</evidence>
<name>A0AAP0EE13_9MAGN</name>
<gene>
    <name evidence="2" type="ORF">Sjap_024807</name>
</gene>
<evidence type="ECO:0000256" key="1">
    <source>
        <dbReference type="SAM" id="MobiDB-lite"/>
    </source>
</evidence>
<reference evidence="2 3" key="1">
    <citation type="submission" date="2024-01" db="EMBL/GenBank/DDBJ databases">
        <title>Genome assemblies of Stephania.</title>
        <authorList>
            <person name="Yang L."/>
        </authorList>
    </citation>
    <scope>NUCLEOTIDE SEQUENCE [LARGE SCALE GENOMIC DNA]</scope>
    <source>
        <strain evidence="2">QJT</strain>
        <tissue evidence="2">Leaf</tissue>
    </source>
</reference>